<dbReference type="Pfam" id="PF00356">
    <property type="entry name" value="LacI"/>
    <property type="match status" value="1"/>
</dbReference>
<dbReference type="InterPro" id="IPR028082">
    <property type="entry name" value="Peripla_BP_I"/>
</dbReference>
<evidence type="ECO:0000256" key="4">
    <source>
        <dbReference type="ARBA" id="ARBA00023163"/>
    </source>
</evidence>
<accession>A0A100VQU0</accession>
<dbReference type="PANTHER" id="PTHR30146:SF148">
    <property type="entry name" value="HTH-TYPE TRANSCRIPTIONAL REPRESSOR PURR-RELATED"/>
    <property type="match status" value="1"/>
</dbReference>
<keyword evidence="1" id="KW-0678">Repressor</keyword>
<dbReference type="InterPro" id="IPR046335">
    <property type="entry name" value="LacI/GalR-like_sensor"/>
</dbReference>
<evidence type="ECO:0000259" key="5">
    <source>
        <dbReference type="PROSITE" id="PS50932"/>
    </source>
</evidence>
<evidence type="ECO:0000256" key="2">
    <source>
        <dbReference type="ARBA" id="ARBA00023015"/>
    </source>
</evidence>
<reference evidence="7" key="2">
    <citation type="submission" date="2016-01" db="EMBL/GenBank/DDBJ databases">
        <title>Draft Genome Sequence of Paenibacillus amylolyticus Heshi-A3 that Was Isolated from Fermented Rice Bran with Aging Salted Mackerel, Which Was Named Heshiko as Traditional Fermented Seafood in Japan.</title>
        <authorList>
            <person name="Akuzawa S."/>
            <person name="Nakagawa J."/>
            <person name="Kanekatsu T."/>
            <person name="Kubota E."/>
            <person name="Ohtake R."/>
            <person name="Suzuki T."/>
            <person name="Kanesaki Y."/>
        </authorList>
    </citation>
    <scope>NUCLEOTIDE SEQUENCE [LARGE SCALE GENOMIC DNA]</scope>
    <source>
        <strain evidence="7">Heshi-A3</strain>
    </source>
</reference>
<dbReference type="SMART" id="SM00354">
    <property type="entry name" value="HTH_LACI"/>
    <property type="match status" value="1"/>
</dbReference>
<organism evidence="6 7">
    <name type="scientific">Paenibacillus amylolyticus</name>
    <dbReference type="NCBI Taxonomy" id="1451"/>
    <lineage>
        <taxon>Bacteria</taxon>
        <taxon>Bacillati</taxon>
        <taxon>Bacillota</taxon>
        <taxon>Bacilli</taxon>
        <taxon>Bacillales</taxon>
        <taxon>Paenibacillaceae</taxon>
        <taxon>Paenibacillus</taxon>
    </lineage>
</organism>
<keyword evidence="3" id="KW-0238">DNA-binding</keyword>
<dbReference type="InterPro" id="IPR000843">
    <property type="entry name" value="HTH_LacI"/>
</dbReference>
<keyword evidence="4" id="KW-0804">Transcription</keyword>
<comment type="caution">
    <text evidence="6">The sequence shown here is derived from an EMBL/GenBank/DDBJ whole genome shotgun (WGS) entry which is preliminary data.</text>
</comment>
<gene>
    <name evidence="6" type="ORF">PAHA3_4428</name>
</gene>
<dbReference type="PROSITE" id="PS50932">
    <property type="entry name" value="HTH_LACI_2"/>
    <property type="match status" value="1"/>
</dbReference>
<dbReference type="CDD" id="cd01392">
    <property type="entry name" value="HTH_LacI"/>
    <property type="match status" value="1"/>
</dbReference>
<dbReference type="EMBL" id="BCNV01000005">
    <property type="protein sequence ID" value="GAS84325.1"/>
    <property type="molecule type" value="Genomic_DNA"/>
</dbReference>
<dbReference type="Gene3D" id="1.10.260.40">
    <property type="entry name" value="lambda repressor-like DNA-binding domains"/>
    <property type="match status" value="1"/>
</dbReference>
<keyword evidence="2" id="KW-0805">Transcription regulation</keyword>
<dbReference type="SUPFAM" id="SSF47413">
    <property type="entry name" value="lambda repressor-like DNA-binding domains"/>
    <property type="match status" value="1"/>
</dbReference>
<proteinExistence type="predicted"/>
<dbReference type="RefSeq" id="WP_235599525.1">
    <property type="nucleotide sequence ID" value="NZ_BCNV01000005.1"/>
</dbReference>
<evidence type="ECO:0000313" key="6">
    <source>
        <dbReference type="EMBL" id="GAS84325.1"/>
    </source>
</evidence>
<dbReference type="PANTHER" id="PTHR30146">
    <property type="entry name" value="LACI-RELATED TRANSCRIPTIONAL REPRESSOR"/>
    <property type="match status" value="1"/>
</dbReference>
<name>A0A100VQU0_PAEAM</name>
<evidence type="ECO:0000313" key="7">
    <source>
        <dbReference type="Proteomes" id="UP000069697"/>
    </source>
</evidence>
<evidence type="ECO:0000256" key="1">
    <source>
        <dbReference type="ARBA" id="ARBA00022491"/>
    </source>
</evidence>
<dbReference type="Gene3D" id="3.40.50.2300">
    <property type="match status" value="2"/>
</dbReference>
<dbReference type="CDD" id="cd19974">
    <property type="entry name" value="PBP1_LacI-like"/>
    <property type="match status" value="1"/>
</dbReference>
<evidence type="ECO:0000256" key="3">
    <source>
        <dbReference type="ARBA" id="ARBA00023125"/>
    </source>
</evidence>
<dbReference type="GO" id="GO:0003700">
    <property type="term" value="F:DNA-binding transcription factor activity"/>
    <property type="evidence" value="ECO:0007669"/>
    <property type="project" value="TreeGrafter"/>
</dbReference>
<dbReference type="GO" id="GO:0000976">
    <property type="term" value="F:transcription cis-regulatory region binding"/>
    <property type="evidence" value="ECO:0007669"/>
    <property type="project" value="TreeGrafter"/>
</dbReference>
<dbReference type="InterPro" id="IPR010982">
    <property type="entry name" value="Lambda_DNA-bd_dom_sf"/>
</dbReference>
<dbReference type="AlphaFoldDB" id="A0A100VQU0"/>
<feature type="domain" description="HTH lacI-type" evidence="5">
    <location>
        <begin position="20"/>
        <end position="74"/>
    </location>
</feature>
<dbReference type="SUPFAM" id="SSF53822">
    <property type="entry name" value="Periplasmic binding protein-like I"/>
    <property type="match status" value="1"/>
</dbReference>
<reference evidence="6 7" key="1">
    <citation type="journal article" date="2016" name="Genome Announc.">
        <title>Draft Genome Sequence of Paenibacillus amylolyticus Heshi-A3, Isolated from Fermented Rice Bran in a Japanese Fermented Seafood Dish.</title>
        <authorList>
            <person name="Akuzawa S."/>
            <person name="Nagaoka J."/>
            <person name="Kanekatsu M."/>
            <person name="Kubota E."/>
            <person name="Ohtake R."/>
            <person name="Suzuki T."/>
            <person name="Kanesaki Y."/>
        </authorList>
    </citation>
    <scope>NUCLEOTIDE SEQUENCE [LARGE SCALE GENOMIC DNA]</scope>
    <source>
        <strain evidence="6 7">Heshi-A3</strain>
    </source>
</reference>
<dbReference type="Proteomes" id="UP000069697">
    <property type="component" value="Unassembled WGS sequence"/>
</dbReference>
<protein>
    <submittedName>
        <fullName evidence="6">Transcriptional regulator</fullName>
    </submittedName>
</protein>
<dbReference type="Pfam" id="PF13377">
    <property type="entry name" value="Peripla_BP_3"/>
    <property type="match status" value="1"/>
</dbReference>
<sequence length="358" mass="40344">MTAHCAYTGLKEATILKNNITMRDIADRLGVSSVTVSKALNDKDGVSGELKEKIKVLAVEMGYRYNAAARSMKEGLTHNIGVIIPERFTGPTQSFYVRVFQRITKHLEEQGYYGILHILNVEDEEELTLPKLYSDNKVDGFIVLGQISKEYIELVRSMEVPKMFLDFYDEHSDIDSVVTDNFYAAYELTNYLVQQGHRNIAYVGNLYSTSSIQDRFLGYYKSLLEHRLPMNPELVLNDRDDRGTFIEIDLPDQLPTAFVCNCDQVAHLLVQKLTSMDIQVPGQCSVVGFDNDIYATLSDPKLTTVEVDVEQMARTAVQSMLKKIDNPNRSFGRVHVKGNIIYRESVSAASASSDPLDV</sequence>